<accession>A0A444JT49</accession>
<dbReference type="OrthoDB" id="148351at2"/>
<feature type="transmembrane region" description="Helical" evidence="5">
    <location>
        <begin position="94"/>
        <end position="112"/>
    </location>
</feature>
<dbReference type="Pfam" id="PF00892">
    <property type="entry name" value="EamA"/>
    <property type="match status" value="2"/>
</dbReference>
<dbReference type="Proteomes" id="UP000287563">
    <property type="component" value="Unassembled WGS sequence"/>
</dbReference>
<evidence type="ECO:0000256" key="5">
    <source>
        <dbReference type="SAM" id="Phobius"/>
    </source>
</evidence>
<feature type="transmembrane region" description="Helical" evidence="5">
    <location>
        <begin position="35"/>
        <end position="52"/>
    </location>
</feature>
<proteinExistence type="predicted"/>
<feature type="transmembrane region" description="Helical" evidence="5">
    <location>
        <begin position="257"/>
        <end position="276"/>
    </location>
</feature>
<dbReference type="RefSeq" id="WP_128783383.1">
    <property type="nucleotide sequence ID" value="NZ_JAKJSG010000094.1"/>
</dbReference>
<protein>
    <submittedName>
        <fullName evidence="7">DMT family transporter</fullName>
    </submittedName>
</protein>
<gene>
    <name evidence="7" type="ORF">EDI28_08455</name>
</gene>
<dbReference type="PANTHER" id="PTHR22911">
    <property type="entry name" value="ACYL-MALONYL CONDENSING ENZYME-RELATED"/>
    <property type="match status" value="1"/>
</dbReference>
<feature type="transmembrane region" description="Helical" evidence="5">
    <location>
        <begin position="72"/>
        <end position="88"/>
    </location>
</feature>
<evidence type="ECO:0000313" key="8">
    <source>
        <dbReference type="Proteomes" id="UP000287563"/>
    </source>
</evidence>
<dbReference type="PANTHER" id="PTHR22911:SF6">
    <property type="entry name" value="SOLUTE CARRIER FAMILY 35 MEMBER G1"/>
    <property type="match status" value="1"/>
</dbReference>
<evidence type="ECO:0000256" key="1">
    <source>
        <dbReference type="ARBA" id="ARBA00004141"/>
    </source>
</evidence>
<feature type="transmembrane region" description="Helical" evidence="5">
    <location>
        <begin position="119"/>
        <end position="139"/>
    </location>
</feature>
<evidence type="ECO:0000313" key="7">
    <source>
        <dbReference type="EMBL" id="RWX56297.1"/>
    </source>
</evidence>
<dbReference type="InterPro" id="IPR000620">
    <property type="entry name" value="EamA_dom"/>
</dbReference>
<dbReference type="EMBL" id="RJLM01000002">
    <property type="protein sequence ID" value="RWX56297.1"/>
    <property type="molecule type" value="Genomic_DNA"/>
</dbReference>
<evidence type="ECO:0000256" key="4">
    <source>
        <dbReference type="ARBA" id="ARBA00023136"/>
    </source>
</evidence>
<keyword evidence="8" id="KW-1185">Reference proteome</keyword>
<keyword evidence="3 5" id="KW-1133">Transmembrane helix</keyword>
<dbReference type="SUPFAM" id="SSF103481">
    <property type="entry name" value="Multidrug resistance efflux transporter EmrE"/>
    <property type="match status" value="2"/>
</dbReference>
<feature type="transmembrane region" description="Helical" evidence="5">
    <location>
        <begin position="231"/>
        <end position="251"/>
    </location>
</feature>
<feature type="domain" description="EamA" evidence="6">
    <location>
        <begin position="146"/>
        <end position="273"/>
    </location>
</feature>
<feature type="transmembrane region" description="Helical" evidence="5">
    <location>
        <begin position="145"/>
        <end position="163"/>
    </location>
</feature>
<sequence>MMAAVYWMVGTLLSFSLMAIGVRELGDRISPFEMLFFRSLIGLAVISSIVFYNRQQTLLKTERTVLHIGRSLMNFLGQYCWFVGITLLPLAEVFALEFTVPLWTLMIACVFLGEKLTKVKIASLGMGLLGVILIIQPTAAVFNPASLIVLLAAVSFAASYVATKSLSLTESPLTILFYMSLIQLPISLVLMLSDWQTPQGAEWLYLLIVGLTGLSAHFCIAKAMQYADASVVVTLDFLRLPLIAVVGMLFYGEAIELAVMAGGLLMVVGNIINVRASNKRVQLETKAMVEG</sequence>
<dbReference type="GO" id="GO:0016020">
    <property type="term" value="C:membrane"/>
    <property type="evidence" value="ECO:0007669"/>
    <property type="project" value="UniProtKB-SubCell"/>
</dbReference>
<reference evidence="7 8" key="1">
    <citation type="submission" date="2018-11" db="EMBL/GenBank/DDBJ databases">
        <title>Photobacterium sp. BEI247 sp. nov., a marine bacterium isolated from Yongle Blue Hole in the South China Sea.</title>
        <authorList>
            <person name="Wang X."/>
        </authorList>
    </citation>
    <scope>NUCLEOTIDE SEQUENCE [LARGE SCALE GENOMIC DNA]</scope>
    <source>
        <strain evidence="8">BEI247</strain>
    </source>
</reference>
<feature type="transmembrane region" description="Helical" evidence="5">
    <location>
        <begin position="204"/>
        <end position="224"/>
    </location>
</feature>
<comment type="subcellular location">
    <subcellularLocation>
        <location evidence="1">Membrane</location>
        <topology evidence="1">Multi-pass membrane protein</topology>
    </subcellularLocation>
</comment>
<feature type="transmembrane region" description="Helical" evidence="5">
    <location>
        <begin position="175"/>
        <end position="192"/>
    </location>
</feature>
<organism evidence="7 8">
    <name type="scientific">Photobacterium chitinilyticum</name>
    <dbReference type="NCBI Taxonomy" id="2485123"/>
    <lineage>
        <taxon>Bacteria</taxon>
        <taxon>Pseudomonadati</taxon>
        <taxon>Pseudomonadota</taxon>
        <taxon>Gammaproteobacteria</taxon>
        <taxon>Vibrionales</taxon>
        <taxon>Vibrionaceae</taxon>
        <taxon>Photobacterium</taxon>
    </lineage>
</organism>
<dbReference type="AlphaFoldDB" id="A0A444JT49"/>
<name>A0A444JT49_9GAMM</name>
<evidence type="ECO:0000259" key="6">
    <source>
        <dbReference type="Pfam" id="PF00892"/>
    </source>
</evidence>
<keyword evidence="2 5" id="KW-0812">Transmembrane</keyword>
<evidence type="ECO:0000256" key="2">
    <source>
        <dbReference type="ARBA" id="ARBA00022692"/>
    </source>
</evidence>
<evidence type="ECO:0000256" key="3">
    <source>
        <dbReference type="ARBA" id="ARBA00022989"/>
    </source>
</evidence>
<comment type="caution">
    <text evidence="7">The sequence shown here is derived from an EMBL/GenBank/DDBJ whole genome shotgun (WGS) entry which is preliminary data.</text>
</comment>
<dbReference type="InterPro" id="IPR037185">
    <property type="entry name" value="EmrE-like"/>
</dbReference>
<keyword evidence="4 5" id="KW-0472">Membrane</keyword>
<feature type="domain" description="EamA" evidence="6">
    <location>
        <begin position="4"/>
        <end position="135"/>
    </location>
</feature>